<comment type="caution">
    <text evidence="1">The sequence shown here is derived from an EMBL/GenBank/DDBJ whole genome shotgun (WGS) entry which is preliminary data.</text>
</comment>
<proteinExistence type="predicted"/>
<reference evidence="1 2" key="1">
    <citation type="submission" date="2018-01" db="EMBL/GenBank/DDBJ databases">
        <authorList>
            <person name="Gaut B.S."/>
            <person name="Morton B.R."/>
            <person name="Clegg M.T."/>
            <person name="Duvall M.R."/>
        </authorList>
    </citation>
    <scope>NUCLEOTIDE SEQUENCE [LARGE SCALE GENOMIC DNA]</scope>
    <source>
        <strain evidence="1 2">HR-AY</strain>
    </source>
</reference>
<dbReference type="RefSeq" id="WP_103805696.1">
    <property type="nucleotide sequence ID" value="NZ_PQVG01000004.1"/>
</dbReference>
<dbReference type="AlphaFoldDB" id="A0A2S5AB55"/>
<protein>
    <submittedName>
        <fullName evidence="1">Uncharacterized protein</fullName>
    </submittedName>
</protein>
<keyword evidence="2" id="KW-1185">Reference proteome</keyword>
<dbReference type="EMBL" id="PQVG01000004">
    <property type="protein sequence ID" value="POY39808.1"/>
    <property type="molecule type" value="Genomic_DNA"/>
</dbReference>
<accession>A0A2S5AB55</accession>
<evidence type="ECO:0000313" key="1">
    <source>
        <dbReference type="EMBL" id="POY39808.1"/>
    </source>
</evidence>
<name>A0A2S5AB55_9FLAO</name>
<dbReference type="Proteomes" id="UP000237310">
    <property type="component" value="Unassembled WGS sequence"/>
</dbReference>
<sequence length="140" mass="15823">MKPLIFILVIITSFSITSCENNENPKTNITTGVYGTIKYGEGDCMPVINESARIYTNYNGEIYFIIKADLDNLGTGNFEQLKLNSIHSNVKNGVLAIELPVNTYVVMPKNFYDNSNLNTITIKKETVLNSNFKFWKCTSY</sequence>
<gene>
    <name evidence="1" type="ORF">C3L50_08230</name>
</gene>
<evidence type="ECO:0000313" key="2">
    <source>
        <dbReference type="Proteomes" id="UP000237310"/>
    </source>
</evidence>
<dbReference type="PROSITE" id="PS51257">
    <property type="entry name" value="PROKAR_LIPOPROTEIN"/>
    <property type="match status" value="1"/>
</dbReference>
<organism evidence="1 2">
    <name type="scientific">Flavobacterium alvei</name>
    <dbReference type="NCBI Taxonomy" id="2080416"/>
    <lineage>
        <taxon>Bacteria</taxon>
        <taxon>Pseudomonadati</taxon>
        <taxon>Bacteroidota</taxon>
        <taxon>Flavobacteriia</taxon>
        <taxon>Flavobacteriales</taxon>
        <taxon>Flavobacteriaceae</taxon>
        <taxon>Flavobacterium</taxon>
    </lineage>
</organism>
<dbReference type="OrthoDB" id="956632at2"/>